<dbReference type="InParanoid" id="A0A3P7E9D9"/>
<dbReference type="Proteomes" id="UP000270924">
    <property type="component" value="Unassembled WGS sequence"/>
</dbReference>
<organism evidence="1 2">
    <name type="scientific">Wuchereria bancrofti</name>
    <dbReference type="NCBI Taxonomy" id="6293"/>
    <lineage>
        <taxon>Eukaryota</taxon>
        <taxon>Metazoa</taxon>
        <taxon>Ecdysozoa</taxon>
        <taxon>Nematoda</taxon>
        <taxon>Chromadorea</taxon>
        <taxon>Rhabditida</taxon>
        <taxon>Spirurina</taxon>
        <taxon>Spiruromorpha</taxon>
        <taxon>Filarioidea</taxon>
        <taxon>Onchocercidae</taxon>
        <taxon>Wuchereria</taxon>
    </lineage>
</organism>
<reference evidence="1 2" key="1">
    <citation type="submission" date="2018-11" db="EMBL/GenBank/DDBJ databases">
        <authorList>
            <consortium name="Pathogen Informatics"/>
        </authorList>
    </citation>
    <scope>NUCLEOTIDE SEQUENCE [LARGE SCALE GENOMIC DNA]</scope>
</reference>
<dbReference type="AlphaFoldDB" id="A0A3P7E9D9"/>
<sequence length="115" mass="12769">MLAEATINDHNLALFIIPESVISLQPMPVNPSEMPEFICLTEVPSEAIINADGIAEGLLFWFDVESGKQLYSTRSSNTLARCALYLFDANRKVSKNDRIAIKSSSYHGNFAFEVL</sequence>
<dbReference type="EMBL" id="UYWW01003257">
    <property type="protein sequence ID" value="VDM12589.1"/>
    <property type="molecule type" value="Genomic_DNA"/>
</dbReference>
<name>A0A3P7E9D9_WUCBA</name>
<keyword evidence="2" id="KW-1185">Reference proteome</keyword>
<evidence type="ECO:0000313" key="2">
    <source>
        <dbReference type="Proteomes" id="UP000270924"/>
    </source>
</evidence>
<gene>
    <name evidence="1" type="ORF">WBA_LOCUS5975</name>
</gene>
<accession>A0A3P7E9D9</accession>
<evidence type="ECO:0000313" key="1">
    <source>
        <dbReference type="EMBL" id="VDM12589.1"/>
    </source>
</evidence>
<proteinExistence type="predicted"/>
<protein>
    <submittedName>
        <fullName evidence="1">Uncharacterized protein</fullName>
    </submittedName>
</protein>